<evidence type="ECO:0000313" key="1">
    <source>
        <dbReference type="EMBL" id="MQX37739.1"/>
    </source>
</evidence>
<evidence type="ECO:0000313" key="2">
    <source>
        <dbReference type="Proteomes" id="UP000434582"/>
    </source>
</evidence>
<reference evidence="1 2" key="1">
    <citation type="submission" date="2019-10" db="EMBL/GenBank/DDBJ databases">
        <title>Draft whole-genome sequence of the purple nonsulfur photosynthetic bacterium Roseospira navarrensis DSM 15114.</title>
        <authorList>
            <person name="Kyndt J.A."/>
            <person name="Meyer T.E."/>
        </authorList>
    </citation>
    <scope>NUCLEOTIDE SEQUENCE [LARGE SCALE GENOMIC DNA]</scope>
    <source>
        <strain evidence="1 2">DSM 15114</strain>
    </source>
</reference>
<keyword evidence="2" id="KW-1185">Reference proteome</keyword>
<protein>
    <submittedName>
        <fullName evidence="1">Uncharacterized protein</fullName>
    </submittedName>
</protein>
<dbReference type="AlphaFoldDB" id="A0A7X1ZFT1"/>
<dbReference type="Proteomes" id="UP000434582">
    <property type="component" value="Unassembled WGS sequence"/>
</dbReference>
<comment type="caution">
    <text evidence="1">The sequence shown here is derived from an EMBL/GenBank/DDBJ whole genome shotgun (WGS) entry which is preliminary data.</text>
</comment>
<dbReference type="EMBL" id="WIVE01000054">
    <property type="protein sequence ID" value="MQX37739.1"/>
    <property type="molecule type" value="Genomic_DNA"/>
</dbReference>
<sequence>MIARPPAPPPPPPPVRTPVLPVTVLPQQRLLLQLVAMSGDIGITGVAPSSILWRTLVECVERNWVESREISPGVHKVTLKPEGRRIARAPETGAPRVG</sequence>
<organism evidence="1 2">
    <name type="scientific">Roseospira navarrensis</name>
    <dbReference type="NCBI Taxonomy" id="140058"/>
    <lineage>
        <taxon>Bacteria</taxon>
        <taxon>Pseudomonadati</taxon>
        <taxon>Pseudomonadota</taxon>
        <taxon>Alphaproteobacteria</taxon>
        <taxon>Rhodospirillales</taxon>
        <taxon>Rhodospirillaceae</taxon>
        <taxon>Roseospira</taxon>
    </lineage>
</organism>
<dbReference type="RefSeq" id="WP_153345514.1">
    <property type="nucleotide sequence ID" value="NZ_WIVE01000054.1"/>
</dbReference>
<accession>A0A7X1ZFT1</accession>
<name>A0A7X1ZFT1_9PROT</name>
<proteinExistence type="predicted"/>
<gene>
    <name evidence="1" type="ORF">GHC57_14550</name>
</gene>